<sequence>MDLFQSLYLPCFIAILKIKSSAPTYQLMSLIAVFDITGLINGSLINGYITYQGIFFCQYPLFFFITGSLALFSWLSNCIVCIFLAIERVSEVDSDFALSFLFGKKVFRILKWCIMFYSISSLLLGKSIVFSAAYGSYLYDPLIGKDPNLYKNNWVAGNNFIMAISTTTLYFYLCYYLLFKYRYSTSMWLYKSKRQIILQGIFLCFFHSATALIYEYLYFLSSPIELIIAGHVMWQISCGSLSIVYLTLNRTIRNSVLKMVIPKRMRAKFGWHIGVEEHQAVESAMDASGFKGVAIVGAVVKIDNYFPS</sequence>
<dbReference type="Pfam" id="PF10321">
    <property type="entry name" value="7TM_GPCR_Srt"/>
    <property type="match status" value="1"/>
</dbReference>
<evidence type="ECO:0000313" key="4">
    <source>
        <dbReference type="WormBase" id="CBG16992"/>
    </source>
</evidence>
<keyword evidence="1" id="KW-0812">Transmembrane</keyword>
<feature type="transmembrane region" description="Helical" evidence="1">
    <location>
        <begin position="27"/>
        <end position="49"/>
    </location>
</feature>
<dbReference type="PANTHER" id="PTHR23021:SF19">
    <property type="entry name" value="SERPENTINE RECEPTOR, CLASS T"/>
    <property type="match status" value="1"/>
</dbReference>
<reference evidence="2 3" key="2">
    <citation type="journal article" date="2011" name="PLoS Genet.">
        <title>Caenorhabditis briggsae recombinant inbred line genotypes reveal inter-strain incompatibility and the evolution of recombination.</title>
        <authorList>
            <person name="Ross J.A."/>
            <person name="Koboldt D.C."/>
            <person name="Staisch J.E."/>
            <person name="Chamberlin H.M."/>
            <person name="Gupta B.P."/>
            <person name="Miller R.D."/>
            <person name="Baird S.E."/>
            <person name="Haag E.S."/>
        </authorList>
    </citation>
    <scope>NUCLEOTIDE SEQUENCE [LARGE SCALE GENOMIC DNA]</scope>
    <source>
        <strain evidence="2 3">AF16</strain>
    </source>
</reference>
<proteinExistence type="predicted"/>
<dbReference type="EMBL" id="HE601109">
    <property type="protein sequence ID" value="CAP34803.1"/>
    <property type="molecule type" value="Genomic_DNA"/>
</dbReference>
<dbReference type="eggNOG" id="ENOG502TJBR">
    <property type="taxonomic scope" value="Eukaryota"/>
</dbReference>
<dbReference type="RefSeq" id="XP_002648864.1">
    <property type="nucleotide sequence ID" value="XM_002648818.1"/>
</dbReference>
<dbReference type="SUPFAM" id="SSF81321">
    <property type="entry name" value="Family A G protein-coupled receptor-like"/>
    <property type="match status" value="1"/>
</dbReference>
<dbReference type="STRING" id="6238.A8XQ77"/>
<feature type="transmembrane region" description="Helical" evidence="1">
    <location>
        <begin position="61"/>
        <end position="86"/>
    </location>
</feature>
<dbReference type="OMA" id="NCIVCIF"/>
<feature type="transmembrane region" description="Helical" evidence="1">
    <location>
        <begin position="114"/>
        <end position="139"/>
    </location>
</feature>
<dbReference type="Proteomes" id="UP000008549">
    <property type="component" value="Unassembled WGS sequence"/>
</dbReference>
<dbReference type="InParanoid" id="A8XQ77"/>
<evidence type="ECO:0000256" key="1">
    <source>
        <dbReference type="SAM" id="Phobius"/>
    </source>
</evidence>
<name>A8XQ77_CAEBR</name>
<dbReference type="HOGENOM" id="CLU_053041_0_0_1"/>
<reference evidence="2 3" key="1">
    <citation type="journal article" date="2003" name="PLoS Biol.">
        <title>The genome sequence of Caenorhabditis briggsae: a platform for comparative genomics.</title>
        <authorList>
            <person name="Stein L.D."/>
            <person name="Bao Z."/>
            <person name="Blasiar D."/>
            <person name="Blumenthal T."/>
            <person name="Brent M.R."/>
            <person name="Chen N."/>
            <person name="Chinwalla A."/>
            <person name="Clarke L."/>
            <person name="Clee C."/>
            <person name="Coghlan A."/>
            <person name="Coulson A."/>
            <person name="D'Eustachio P."/>
            <person name="Fitch D.H."/>
            <person name="Fulton L.A."/>
            <person name="Fulton R.E."/>
            <person name="Griffiths-Jones S."/>
            <person name="Harris T.W."/>
            <person name="Hillier L.W."/>
            <person name="Kamath R."/>
            <person name="Kuwabara P.E."/>
            <person name="Mardis E.R."/>
            <person name="Marra M.A."/>
            <person name="Miner T.L."/>
            <person name="Minx P."/>
            <person name="Mullikin J.C."/>
            <person name="Plumb R.W."/>
            <person name="Rogers J."/>
            <person name="Schein J.E."/>
            <person name="Sohrmann M."/>
            <person name="Spieth J."/>
            <person name="Stajich J.E."/>
            <person name="Wei C."/>
            <person name="Willey D."/>
            <person name="Wilson R.K."/>
            <person name="Durbin R."/>
            <person name="Waterston R.H."/>
        </authorList>
    </citation>
    <scope>NUCLEOTIDE SEQUENCE [LARGE SCALE GENOMIC DNA]</scope>
    <source>
        <strain evidence="2 3">AF16</strain>
    </source>
</reference>
<protein>
    <submittedName>
        <fullName evidence="2">Protein CBG16992</fullName>
    </submittedName>
</protein>
<dbReference type="CTD" id="8590876"/>
<organism evidence="2 3">
    <name type="scientific">Caenorhabditis briggsae</name>
    <dbReference type="NCBI Taxonomy" id="6238"/>
    <lineage>
        <taxon>Eukaryota</taxon>
        <taxon>Metazoa</taxon>
        <taxon>Ecdysozoa</taxon>
        <taxon>Nematoda</taxon>
        <taxon>Chromadorea</taxon>
        <taxon>Rhabditida</taxon>
        <taxon>Rhabditina</taxon>
        <taxon>Rhabditomorpha</taxon>
        <taxon>Rhabditoidea</taxon>
        <taxon>Rhabditidae</taxon>
        <taxon>Peloderinae</taxon>
        <taxon>Caenorhabditis</taxon>
    </lineage>
</organism>
<evidence type="ECO:0000313" key="3">
    <source>
        <dbReference type="Proteomes" id="UP000008549"/>
    </source>
</evidence>
<dbReference type="AlphaFoldDB" id="A8XQ77"/>
<feature type="transmembrane region" description="Helical" evidence="1">
    <location>
        <begin position="159"/>
        <end position="179"/>
    </location>
</feature>
<gene>
    <name evidence="2 4" type="ORF">CBG16992</name>
    <name evidence="2" type="ORF">CBG_16992</name>
</gene>
<evidence type="ECO:0000313" key="2">
    <source>
        <dbReference type="EMBL" id="CAP34803.1"/>
    </source>
</evidence>
<accession>A8XQ77</accession>
<dbReference type="KEGG" id="cbr:CBG_16992"/>
<dbReference type="InterPro" id="IPR019425">
    <property type="entry name" value="7TM_GPCR_serpentine_rcpt_Srt"/>
</dbReference>
<dbReference type="WormBase" id="CBG16992">
    <property type="protein sequence ID" value="CBP42041"/>
    <property type="gene ID" value="WBGene00036772"/>
</dbReference>
<keyword evidence="3" id="KW-1185">Reference proteome</keyword>
<dbReference type="PANTHER" id="PTHR23021">
    <property type="entry name" value="SERPENTINE RECEPTOR, CLASS T"/>
    <property type="match status" value="1"/>
</dbReference>
<feature type="transmembrane region" description="Helical" evidence="1">
    <location>
        <begin position="226"/>
        <end position="248"/>
    </location>
</feature>
<keyword evidence="1" id="KW-1133">Transmembrane helix</keyword>
<feature type="transmembrane region" description="Helical" evidence="1">
    <location>
        <begin position="200"/>
        <end position="220"/>
    </location>
</feature>
<keyword evidence="1" id="KW-0472">Membrane</keyword>
<dbReference type="GeneID" id="8590876"/>